<organism evidence="3 4">
    <name type="scientific">Vitrella brassicaformis (strain CCMP3155)</name>
    <dbReference type="NCBI Taxonomy" id="1169540"/>
    <lineage>
        <taxon>Eukaryota</taxon>
        <taxon>Sar</taxon>
        <taxon>Alveolata</taxon>
        <taxon>Colpodellida</taxon>
        <taxon>Vitrellaceae</taxon>
        <taxon>Vitrella</taxon>
    </lineage>
</organism>
<keyword evidence="1" id="KW-0802">TPR repeat</keyword>
<evidence type="ECO:0000313" key="3">
    <source>
        <dbReference type="EMBL" id="CEM38002.1"/>
    </source>
</evidence>
<name>A0A0G4H339_VITBC</name>
<dbReference type="PANTHER" id="PTHR45153:SF1">
    <property type="entry name" value="TETRATRICOPEPTIDE REPEAT PROTEIN 16"/>
    <property type="match status" value="1"/>
</dbReference>
<dbReference type="Pfam" id="PF13181">
    <property type="entry name" value="TPR_8"/>
    <property type="match status" value="1"/>
</dbReference>
<dbReference type="OrthoDB" id="1926212at2759"/>
<dbReference type="EMBL" id="CDMY01000964">
    <property type="protein sequence ID" value="CEM38002.1"/>
    <property type="molecule type" value="Genomic_DNA"/>
</dbReference>
<proteinExistence type="predicted"/>
<dbReference type="InterPro" id="IPR019734">
    <property type="entry name" value="TPR_rpt"/>
</dbReference>
<dbReference type="Gene3D" id="1.25.40.10">
    <property type="entry name" value="Tetratricopeptide repeat domain"/>
    <property type="match status" value="4"/>
</dbReference>
<feature type="repeat" description="TPR" evidence="1">
    <location>
        <begin position="465"/>
        <end position="498"/>
    </location>
</feature>
<feature type="region of interest" description="Disordered" evidence="2">
    <location>
        <begin position="356"/>
        <end position="385"/>
    </location>
</feature>
<reference evidence="3 4" key="1">
    <citation type="submission" date="2014-11" db="EMBL/GenBank/DDBJ databases">
        <authorList>
            <person name="Zhu J."/>
            <person name="Qi W."/>
            <person name="Song R."/>
        </authorList>
    </citation>
    <scope>NUCLEOTIDE SEQUENCE [LARGE SCALE GENOMIC DNA]</scope>
</reference>
<dbReference type="PANTHER" id="PTHR45153">
    <property type="entry name" value="TETRATRICOPEPTIDE REPEAT PROTEIN 16"/>
    <property type="match status" value="1"/>
</dbReference>
<gene>
    <name evidence="3" type="ORF">Vbra_19474</name>
</gene>
<evidence type="ECO:0000256" key="1">
    <source>
        <dbReference type="PROSITE-ProRule" id="PRU00339"/>
    </source>
</evidence>
<evidence type="ECO:0000313" key="4">
    <source>
        <dbReference type="Proteomes" id="UP000041254"/>
    </source>
</evidence>
<evidence type="ECO:0008006" key="5">
    <source>
        <dbReference type="Google" id="ProtNLM"/>
    </source>
</evidence>
<dbReference type="SUPFAM" id="SSF48452">
    <property type="entry name" value="TPR-like"/>
    <property type="match status" value="2"/>
</dbReference>
<feature type="repeat" description="TPR" evidence="1">
    <location>
        <begin position="55"/>
        <end position="88"/>
    </location>
</feature>
<feature type="region of interest" description="Disordered" evidence="2">
    <location>
        <begin position="1"/>
        <end position="32"/>
    </location>
</feature>
<dbReference type="PROSITE" id="PS50293">
    <property type="entry name" value="TPR_REGION"/>
    <property type="match status" value="1"/>
</dbReference>
<dbReference type="InterPro" id="IPR011990">
    <property type="entry name" value="TPR-like_helical_dom_sf"/>
</dbReference>
<keyword evidence="4" id="KW-1185">Reference proteome</keyword>
<dbReference type="AlphaFoldDB" id="A0A0G4H339"/>
<dbReference type="SMART" id="SM00028">
    <property type="entry name" value="TPR"/>
    <property type="match status" value="9"/>
</dbReference>
<dbReference type="PROSITE" id="PS50005">
    <property type="entry name" value="TPR"/>
    <property type="match status" value="2"/>
</dbReference>
<dbReference type="VEuPathDB" id="CryptoDB:Vbra_19474"/>
<dbReference type="STRING" id="1169540.A0A0G4H339"/>
<protein>
    <recommendedName>
        <fullName evidence="5">MalT-like TPR region domain-containing protein</fullName>
    </recommendedName>
</protein>
<accession>A0A0G4H339</accession>
<dbReference type="Pfam" id="PF13432">
    <property type="entry name" value="TPR_16"/>
    <property type="match status" value="1"/>
</dbReference>
<evidence type="ECO:0000256" key="2">
    <source>
        <dbReference type="SAM" id="MobiDB-lite"/>
    </source>
</evidence>
<sequence>MSAASSRRGSDSFGAIQRSQASRRRDAAEKASAGGNYDSAIAELTRAIYLTPDDAHLYVERGDAYLNLRDLNSAKRNYKKALQLSPHLKDAQSRWNLLTTTMAARTLNRGQTSTARAALKTADRSAENLYLRAVCEVRDGNLKEALAFTEDALGETPAMADAHMLRGALLLLQNQAGEGVNKFAQAVSALWKAFSHNPADTSVQYFLLDMHNRATQLHEQAMSLVFQHDYWKALEMLNQASDVAPDHPASLFLRATVHRRLDRFDEALTDLQHCSACCTEDIREQIMVQAALTYGDMARNLHKNGHFKEAITLCNEAGTFHHVPMTRLLRGECRLQLGLHQDAIHDFKQELEHATNAIPPEEILSPDIQRTKSTRQHGDGPAEESSSLASELWKIRRCRRICEVHGALSRAYQLLGIHHFNKGDYVGASMELTKAIDHIQPSRFPQIAGEKAAAPMEQLWLPIDAQLFLHRGYAAFYSKRMEQALRDFDTASRLDPSIPFPLCEPLRPPKHNPVIDTLPEPLKRALFRPRQIEALNLTSTLPTERLLAEESIRTRRSPRRKEDQTETCLALTDQPPSHRPSATPSVLSERVRHIELEGLRVTPTLMDTIAEVTEREGEGEGDSSVRRRRRTTQDHITVRFAKEEAERKASVYRHDSYESIVATIRSSA</sequence>
<dbReference type="InParanoid" id="A0A0G4H339"/>
<dbReference type="Proteomes" id="UP000041254">
    <property type="component" value="Unassembled WGS sequence"/>
</dbReference>